<reference evidence="1 2" key="1">
    <citation type="submission" date="2015-09" db="EMBL/GenBank/DDBJ databases">
        <title>Trachymyrmex zeteki WGS genome.</title>
        <authorList>
            <person name="Nygaard S."/>
            <person name="Hu H."/>
            <person name="Boomsma J."/>
            <person name="Zhang G."/>
        </authorList>
    </citation>
    <scope>NUCLEOTIDE SEQUENCE [LARGE SCALE GENOMIC DNA]</scope>
    <source>
        <strain evidence="1">Tzet28-1</strain>
        <tissue evidence="1">Whole body</tissue>
    </source>
</reference>
<dbReference type="AlphaFoldDB" id="A0A151WVP5"/>
<gene>
    <name evidence="1" type="ORF">ALC60_08932</name>
</gene>
<dbReference type="Proteomes" id="UP000075809">
    <property type="component" value="Unassembled WGS sequence"/>
</dbReference>
<keyword evidence="2" id="KW-1185">Reference proteome</keyword>
<organism evidence="1 2">
    <name type="scientific">Mycetomoellerius zeteki</name>
    <dbReference type="NCBI Taxonomy" id="64791"/>
    <lineage>
        <taxon>Eukaryota</taxon>
        <taxon>Metazoa</taxon>
        <taxon>Ecdysozoa</taxon>
        <taxon>Arthropoda</taxon>
        <taxon>Hexapoda</taxon>
        <taxon>Insecta</taxon>
        <taxon>Pterygota</taxon>
        <taxon>Neoptera</taxon>
        <taxon>Endopterygota</taxon>
        <taxon>Hymenoptera</taxon>
        <taxon>Apocrita</taxon>
        <taxon>Aculeata</taxon>
        <taxon>Formicoidea</taxon>
        <taxon>Formicidae</taxon>
        <taxon>Myrmicinae</taxon>
        <taxon>Mycetomoellerius</taxon>
    </lineage>
</organism>
<evidence type="ECO:0000313" key="2">
    <source>
        <dbReference type="Proteomes" id="UP000075809"/>
    </source>
</evidence>
<sequence>MEGESESACTAAKKLKLSEENHGIEVNESFGYHVINFVAVFSALSEVLVCKQCGKNVTFTQASKKIYINSCSLINNAYEVNRRIIFAFLSQRKLFVRNVLQKQVKIMFIKKGQMNGITVSGDSGARFWLALPTRSAWWGKSGDSYR</sequence>
<dbReference type="EMBL" id="KQ982697">
    <property type="protein sequence ID" value="KYQ51954.1"/>
    <property type="molecule type" value="Genomic_DNA"/>
</dbReference>
<accession>A0A151WVP5</accession>
<proteinExistence type="predicted"/>
<name>A0A151WVP5_9HYME</name>
<protein>
    <submittedName>
        <fullName evidence="1">Uncharacterized protein</fullName>
    </submittedName>
</protein>
<evidence type="ECO:0000313" key="1">
    <source>
        <dbReference type="EMBL" id="KYQ51954.1"/>
    </source>
</evidence>